<dbReference type="Proteomes" id="UP000006038">
    <property type="component" value="Chromosome 1"/>
</dbReference>
<dbReference type="EnsemblPlants" id="OB01G53400.1">
    <property type="protein sequence ID" value="OB01G53400.1"/>
    <property type="gene ID" value="OB01G53400"/>
</dbReference>
<protein>
    <submittedName>
        <fullName evidence="1">Uncharacterized protein</fullName>
    </submittedName>
</protein>
<organism evidence="1">
    <name type="scientific">Oryza brachyantha</name>
    <name type="common">malo sina</name>
    <dbReference type="NCBI Taxonomy" id="4533"/>
    <lineage>
        <taxon>Eukaryota</taxon>
        <taxon>Viridiplantae</taxon>
        <taxon>Streptophyta</taxon>
        <taxon>Embryophyta</taxon>
        <taxon>Tracheophyta</taxon>
        <taxon>Spermatophyta</taxon>
        <taxon>Magnoliopsida</taxon>
        <taxon>Liliopsida</taxon>
        <taxon>Poales</taxon>
        <taxon>Poaceae</taxon>
        <taxon>BOP clade</taxon>
        <taxon>Oryzoideae</taxon>
        <taxon>Oryzeae</taxon>
        <taxon>Oryzinae</taxon>
        <taxon>Oryza</taxon>
    </lineage>
</organism>
<name>J3L7Y4_ORYBR</name>
<evidence type="ECO:0000313" key="1">
    <source>
        <dbReference type="EnsemblPlants" id="OB01G53400.1"/>
    </source>
</evidence>
<sequence length="108" mass="11843">MISNCGCVLMNVQWDQRRVTLMAGGGVVAAGVVALEVEVCDVVVWDVRRRGFLEAEAAAAVVAVAGEDEAEPEPASCWRSRRRAAGTQVLLTWVEQSKPRLLQHVRQR</sequence>
<dbReference type="AlphaFoldDB" id="J3L7Y4"/>
<dbReference type="HOGENOM" id="CLU_2200995_0_0_1"/>
<proteinExistence type="predicted"/>
<accession>J3L7Y4</accession>
<reference evidence="1" key="2">
    <citation type="submission" date="2013-04" db="UniProtKB">
        <authorList>
            <consortium name="EnsemblPlants"/>
        </authorList>
    </citation>
    <scope>IDENTIFICATION</scope>
</reference>
<evidence type="ECO:0000313" key="2">
    <source>
        <dbReference type="Proteomes" id="UP000006038"/>
    </source>
</evidence>
<keyword evidence="2" id="KW-1185">Reference proteome</keyword>
<dbReference type="Gramene" id="OB01G53400.1">
    <property type="protein sequence ID" value="OB01G53400.1"/>
    <property type="gene ID" value="OB01G53400"/>
</dbReference>
<reference evidence="1" key="1">
    <citation type="journal article" date="2013" name="Nat. Commun.">
        <title>Whole-genome sequencing of Oryza brachyantha reveals mechanisms underlying Oryza genome evolution.</title>
        <authorList>
            <person name="Chen J."/>
            <person name="Huang Q."/>
            <person name="Gao D."/>
            <person name="Wang J."/>
            <person name="Lang Y."/>
            <person name="Liu T."/>
            <person name="Li B."/>
            <person name="Bai Z."/>
            <person name="Luis Goicoechea J."/>
            <person name="Liang C."/>
            <person name="Chen C."/>
            <person name="Zhang W."/>
            <person name="Sun S."/>
            <person name="Liao Y."/>
            <person name="Zhang X."/>
            <person name="Yang L."/>
            <person name="Song C."/>
            <person name="Wang M."/>
            <person name="Shi J."/>
            <person name="Liu G."/>
            <person name="Liu J."/>
            <person name="Zhou H."/>
            <person name="Zhou W."/>
            <person name="Yu Q."/>
            <person name="An N."/>
            <person name="Chen Y."/>
            <person name="Cai Q."/>
            <person name="Wang B."/>
            <person name="Liu B."/>
            <person name="Min J."/>
            <person name="Huang Y."/>
            <person name="Wu H."/>
            <person name="Li Z."/>
            <person name="Zhang Y."/>
            <person name="Yin Y."/>
            <person name="Song W."/>
            <person name="Jiang J."/>
            <person name="Jackson S.A."/>
            <person name="Wing R.A."/>
            <person name="Wang J."/>
            <person name="Chen M."/>
        </authorList>
    </citation>
    <scope>NUCLEOTIDE SEQUENCE [LARGE SCALE GENOMIC DNA]</scope>
    <source>
        <strain evidence="1">cv. IRGC 101232</strain>
    </source>
</reference>